<dbReference type="PROSITE" id="PS50181">
    <property type="entry name" value="FBOX"/>
    <property type="match status" value="1"/>
</dbReference>
<evidence type="ECO:0000313" key="2">
    <source>
        <dbReference type="EMBL" id="KAK6346203.1"/>
    </source>
</evidence>
<dbReference type="Pfam" id="PF12937">
    <property type="entry name" value="F-box-like"/>
    <property type="match status" value="1"/>
</dbReference>
<accession>A0AAV9USZ8</accession>
<dbReference type="SUPFAM" id="SSF81383">
    <property type="entry name" value="F-box domain"/>
    <property type="match status" value="1"/>
</dbReference>
<reference evidence="2 3" key="1">
    <citation type="submission" date="2019-10" db="EMBL/GenBank/DDBJ databases">
        <authorList>
            <person name="Palmer J.M."/>
        </authorList>
    </citation>
    <scope>NUCLEOTIDE SEQUENCE [LARGE SCALE GENOMIC DNA]</scope>
    <source>
        <strain evidence="2 3">TWF730</strain>
    </source>
</reference>
<name>A0AAV9USZ8_9PEZI</name>
<keyword evidence="3" id="KW-1185">Reference proteome</keyword>
<dbReference type="SUPFAM" id="SSF52047">
    <property type="entry name" value="RNI-like"/>
    <property type="match status" value="1"/>
</dbReference>
<dbReference type="AlphaFoldDB" id="A0AAV9USZ8"/>
<dbReference type="EMBL" id="JAVHNS010000008">
    <property type="protein sequence ID" value="KAK6346203.1"/>
    <property type="molecule type" value="Genomic_DNA"/>
</dbReference>
<sequence length="421" mass="48629">MQFTIEPMASSVIEVLPSEILGDIVGYLDRHEQCLLLRVCQRFYCVAHPLLWNSLEFDPYIGPSQLRRPNRDRAASLVKAVKSTGADAMGFHYIRELSFGPAQFDEHSVWVQSGLLKIICDLLAAGKINIRRVLLYWHEFRSADEINCPNASIPLKFLKLLKEYAEMSPPPKLQIIARRWYNCRTKFPTQLFPLEFTTYLDIAFRTKDYSGRCKDATINCIKQLTAILERASSLELLKLETIEDYNDSPGPIEGLPLEQLQNSITNLRSLRELEIRRLLFHPSFFVTPPENVKKLTLWHYVSVAWWKHFTRCPFTKVKELRLRTEHALKAYSDGRTDYFSENDVESKSLAGGAYSLILGRLELKSLKLFELYKWECYFPQDLLELVIQNNPGLGKEQIERLLASPDNKGPICPESVHIQFI</sequence>
<protein>
    <recommendedName>
        <fullName evidence="1">F-box domain-containing protein</fullName>
    </recommendedName>
</protein>
<organism evidence="2 3">
    <name type="scientific">Orbilia blumenaviensis</name>
    <dbReference type="NCBI Taxonomy" id="1796055"/>
    <lineage>
        <taxon>Eukaryota</taxon>
        <taxon>Fungi</taxon>
        <taxon>Dikarya</taxon>
        <taxon>Ascomycota</taxon>
        <taxon>Pezizomycotina</taxon>
        <taxon>Orbiliomycetes</taxon>
        <taxon>Orbiliales</taxon>
        <taxon>Orbiliaceae</taxon>
        <taxon>Orbilia</taxon>
    </lineage>
</organism>
<feature type="domain" description="F-box" evidence="1">
    <location>
        <begin position="10"/>
        <end position="55"/>
    </location>
</feature>
<dbReference type="Proteomes" id="UP001373714">
    <property type="component" value="Unassembled WGS sequence"/>
</dbReference>
<evidence type="ECO:0000313" key="3">
    <source>
        <dbReference type="Proteomes" id="UP001373714"/>
    </source>
</evidence>
<dbReference type="Gene3D" id="1.20.1280.50">
    <property type="match status" value="1"/>
</dbReference>
<evidence type="ECO:0000259" key="1">
    <source>
        <dbReference type="PROSITE" id="PS50181"/>
    </source>
</evidence>
<dbReference type="InterPro" id="IPR036047">
    <property type="entry name" value="F-box-like_dom_sf"/>
</dbReference>
<dbReference type="CDD" id="cd09917">
    <property type="entry name" value="F-box_SF"/>
    <property type="match status" value="1"/>
</dbReference>
<comment type="caution">
    <text evidence="2">The sequence shown here is derived from an EMBL/GenBank/DDBJ whole genome shotgun (WGS) entry which is preliminary data.</text>
</comment>
<dbReference type="InterPro" id="IPR001810">
    <property type="entry name" value="F-box_dom"/>
</dbReference>
<gene>
    <name evidence="2" type="ORF">TWF730_010534</name>
</gene>
<proteinExistence type="predicted"/>